<evidence type="ECO:0000259" key="6">
    <source>
        <dbReference type="PROSITE" id="PS51123"/>
    </source>
</evidence>
<reference evidence="7 8" key="1">
    <citation type="submission" date="2016-03" db="EMBL/GenBank/DDBJ databases">
        <authorList>
            <person name="Ploux O."/>
        </authorList>
    </citation>
    <scope>NUCLEOTIDE SEQUENCE [LARGE SCALE GENOMIC DNA]</scope>
    <source>
        <strain evidence="7 8">LPB0076</strain>
    </source>
</reference>
<gene>
    <name evidence="7" type="ORF">LPBF_02445</name>
</gene>
<feature type="signal peptide" evidence="5">
    <location>
        <begin position="1"/>
        <end position="20"/>
    </location>
</feature>
<dbReference type="InterPro" id="IPR036737">
    <property type="entry name" value="OmpA-like_sf"/>
</dbReference>
<evidence type="ECO:0000256" key="3">
    <source>
        <dbReference type="ARBA" id="ARBA00023237"/>
    </source>
</evidence>
<feature type="domain" description="OmpA-like" evidence="6">
    <location>
        <begin position="438"/>
        <end position="559"/>
    </location>
</feature>
<dbReference type="GO" id="GO:0009279">
    <property type="term" value="C:cell outer membrane"/>
    <property type="evidence" value="ECO:0007669"/>
    <property type="project" value="UniProtKB-SubCell"/>
</dbReference>
<keyword evidence="8" id="KW-1185">Reference proteome</keyword>
<dbReference type="InterPro" id="IPR006665">
    <property type="entry name" value="OmpA-like"/>
</dbReference>
<dbReference type="InterPro" id="IPR006664">
    <property type="entry name" value="OMP_bac"/>
</dbReference>
<sequence>MKKITMFPILVALLSLGSYAQELPPSPTPGKCYIKCITKDEYKDVTETFEIAPAYKKLTVAPATYKTVEETVLIKEAGKKTTILPATYKTVEEKMLVKEASKTQSMVAATFKTVEEKMLVKEASTKLVVIPATYKTVEEKIIAKEAYKKMVFKPATYKSEEEKILAKEAVKKLTALPQSYTTVEVPYIAKEAITGLEVVPAKFSKGSQTFVTKAKSGKWEYTMLKDCPSANKEDCMTMCYVETPEETQTVATTKLATDATTKKTSCADGISKELCETKNAYQKQVVSSTAKVNESEIPAEYSMLKRQVIATPATYQEIEVPAQYAIVKKQMVNTPAKTQEISIPAEYSVVKRLVIATPARVEEVAIPAEYSIVKKQVVATAAIANTIEIPAEYATIKRQVLDRAAATTEELVPAVTKTITKTELVKKGGITVWEEVDCSIASGNNLLNILYEYNSAKLTPTSTTDIDRNLLKLMREKQNLRVEIMSHTDARGNDNYNMSLSQQRAQSVVNYLVSKGITRDRLVAKGFGETRLKNKCSNGVNCSDAQHQANRRTEFRIIQ</sequence>
<evidence type="ECO:0000256" key="1">
    <source>
        <dbReference type="ARBA" id="ARBA00004442"/>
    </source>
</evidence>
<comment type="caution">
    <text evidence="7">The sequence shown here is derived from an EMBL/GenBank/DDBJ whole genome shotgun (WGS) entry which is preliminary data.</text>
</comment>
<dbReference type="PROSITE" id="PS51123">
    <property type="entry name" value="OMPA_2"/>
    <property type="match status" value="1"/>
</dbReference>
<dbReference type="PRINTS" id="PR01021">
    <property type="entry name" value="OMPADOMAIN"/>
</dbReference>
<dbReference type="Pfam" id="PF00691">
    <property type="entry name" value="OmpA"/>
    <property type="match status" value="1"/>
</dbReference>
<dbReference type="AlphaFoldDB" id="A0A1B9E8Z1"/>
<feature type="chain" id="PRO_5008625450" description="OmpA-like domain-containing protein" evidence="5">
    <location>
        <begin position="21"/>
        <end position="559"/>
    </location>
</feature>
<organism evidence="7 8">
    <name type="scientific">Flavobacterium crassostreae</name>
    <dbReference type="NCBI Taxonomy" id="1763534"/>
    <lineage>
        <taxon>Bacteria</taxon>
        <taxon>Pseudomonadati</taxon>
        <taxon>Bacteroidota</taxon>
        <taxon>Flavobacteriia</taxon>
        <taxon>Flavobacteriales</taxon>
        <taxon>Flavobacteriaceae</taxon>
        <taxon>Flavobacterium</taxon>
    </lineage>
</organism>
<keyword evidence="5" id="KW-0732">Signal</keyword>
<dbReference type="Proteomes" id="UP000093510">
    <property type="component" value="Unassembled WGS sequence"/>
</dbReference>
<name>A0A1B9E8Z1_9FLAO</name>
<dbReference type="EMBL" id="LVEP01000011">
    <property type="protein sequence ID" value="OCB78406.1"/>
    <property type="molecule type" value="Genomic_DNA"/>
</dbReference>
<dbReference type="PANTHER" id="PTHR30329">
    <property type="entry name" value="STATOR ELEMENT OF FLAGELLAR MOTOR COMPLEX"/>
    <property type="match status" value="1"/>
</dbReference>
<keyword evidence="3" id="KW-0998">Cell outer membrane</keyword>
<proteinExistence type="predicted"/>
<evidence type="ECO:0000313" key="8">
    <source>
        <dbReference type="Proteomes" id="UP000093510"/>
    </source>
</evidence>
<evidence type="ECO:0000256" key="4">
    <source>
        <dbReference type="PROSITE-ProRule" id="PRU00473"/>
    </source>
</evidence>
<dbReference type="STRING" id="1763534.GCA_001831475_02365"/>
<evidence type="ECO:0000256" key="5">
    <source>
        <dbReference type="SAM" id="SignalP"/>
    </source>
</evidence>
<evidence type="ECO:0000313" key="7">
    <source>
        <dbReference type="EMBL" id="OCB78406.1"/>
    </source>
</evidence>
<protein>
    <recommendedName>
        <fullName evidence="6">OmpA-like domain-containing protein</fullName>
    </recommendedName>
</protein>
<dbReference type="InterPro" id="IPR050330">
    <property type="entry name" value="Bact_OuterMem_StrucFunc"/>
</dbReference>
<dbReference type="Gene3D" id="3.30.1330.60">
    <property type="entry name" value="OmpA-like domain"/>
    <property type="match status" value="1"/>
</dbReference>
<dbReference type="RefSeq" id="WP_066332049.1">
    <property type="nucleotide sequence ID" value="NZ_CP017688.1"/>
</dbReference>
<accession>A0A1B9E8Z1</accession>
<dbReference type="PANTHER" id="PTHR30329:SF21">
    <property type="entry name" value="LIPOPROTEIN YIAD-RELATED"/>
    <property type="match status" value="1"/>
</dbReference>
<dbReference type="CDD" id="cd07185">
    <property type="entry name" value="OmpA_C-like"/>
    <property type="match status" value="1"/>
</dbReference>
<dbReference type="SUPFAM" id="SSF103088">
    <property type="entry name" value="OmpA-like"/>
    <property type="match status" value="1"/>
</dbReference>
<comment type="subcellular location">
    <subcellularLocation>
        <location evidence="1">Cell outer membrane</location>
    </subcellularLocation>
</comment>
<keyword evidence="2 4" id="KW-0472">Membrane</keyword>
<evidence type="ECO:0000256" key="2">
    <source>
        <dbReference type="ARBA" id="ARBA00023136"/>
    </source>
</evidence>